<evidence type="ECO:0000256" key="1">
    <source>
        <dbReference type="SAM" id="MobiDB-lite"/>
    </source>
</evidence>
<dbReference type="EMBL" id="KN736155">
    <property type="protein sequence ID" value="KIH56172.1"/>
    <property type="molecule type" value="Genomic_DNA"/>
</dbReference>
<keyword evidence="3" id="KW-1185">Reference proteome</keyword>
<accession>A0A0C2D2A9</accession>
<feature type="region of interest" description="Disordered" evidence="1">
    <location>
        <begin position="105"/>
        <end position="137"/>
    </location>
</feature>
<evidence type="ECO:0000313" key="3">
    <source>
        <dbReference type="Proteomes" id="UP000054047"/>
    </source>
</evidence>
<protein>
    <recommendedName>
        <fullName evidence="4">Collagen triple helix repeat protein</fullName>
    </recommendedName>
</protein>
<reference evidence="2 3" key="1">
    <citation type="submission" date="2013-12" db="EMBL/GenBank/DDBJ databases">
        <title>Draft genome of the parsitic nematode Ancylostoma duodenale.</title>
        <authorList>
            <person name="Mitreva M."/>
        </authorList>
    </citation>
    <scope>NUCLEOTIDE SEQUENCE [LARGE SCALE GENOMIC DNA]</scope>
    <source>
        <strain evidence="2 3">Zhejiang</strain>
    </source>
</reference>
<dbReference type="AlphaFoldDB" id="A0A0C2D2A9"/>
<sequence>MSTVLAWLREKGRGEVIFSKGKSALEGQKKFSINKFRAFKKLRKESSPDRMSSEFGDRYVQEDLVDPQGIQDMIIGFPGLPGLPGPSGCGRPPGLPCVIELARKPEKSGPPVERGPKGIPGENGLRGQPGPPGSPGKPGGYCPCPKRNHYFNPYCRYCAVPSKKLLFQSAPASTLVKFFQWSP</sequence>
<gene>
    <name evidence="2" type="ORF">ANCDUO_13649</name>
</gene>
<name>A0A0C2D2A9_9BILA</name>
<organism evidence="2 3">
    <name type="scientific">Ancylostoma duodenale</name>
    <dbReference type="NCBI Taxonomy" id="51022"/>
    <lineage>
        <taxon>Eukaryota</taxon>
        <taxon>Metazoa</taxon>
        <taxon>Ecdysozoa</taxon>
        <taxon>Nematoda</taxon>
        <taxon>Chromadorea</taxon>
        <taxon>Rhabditida</taxon>
        <taxon>Rhabditina</taxon>
        <taxon>Rhabditomorpha</taxon>
        <taxon>Strongyloidea</taxon>
        <taxon>Ancylostomatidae</taxon>
        <taxon>Ancylostomatinae</taxon>
        <taxon>Ancylostoma</taxon>
    </lineage>
</organism>
<evidence type="ECO:0000313" key="2">
    <source>
        <dbReference type="EMBL" id="KIH56172.1"/>
    </source>
</evidence>
<proteinExistence type="predicted"/>
<dbReference type="Gene3D" id="1.20.5.320">
    <property type="entry name" value="6-Phosphogluconate Dehydrogenase, domain 3"/>
    <property type="match status" value="1"/>
</dbReference>
<evidence type="ECO:0008006" key="4">
    <source>
        <dbReference type="Google" id="ProtNLM"/>
    </source>
</evidence>
<dbReference type="Proteomes" id="UP000054047">
    <property type="component" value="Unassembled WGS sequence"/>
</dbReference>